<dbReference type="Gene3D" id="3.40.630.30">
    <property type="match status" value="1"/>
</dbReference>
<name>A0A4Y8LA03_9BACL</name>
<proteinExistence type="predicted"/>
<sequence>MFIREIEPKDAENFRLLIQQVESQAEFMMMEPGERKTTIEQQLKHIEYIKKQANSTVLVAEDQGQLTGYMLAIGGDTRRNSHAAYLVIGVLREYRGKGVGTQLFQEMEQWAVAHGVSRLELTAVTENEAGLALYKKQGFEIEGTKRQSLHINGRMVDEYYMAKII</sequence>
<reference evidence="2 3" key="1">
    <citation type="submission" date="2019-03" db="EMBL/GenBank/DDBJ databases">
        <authorList>
            <person name="Yang Y."/>
        </authorList>
    </citation>
    <scope>NUCLEOTIDE SEQUENCE [LARGE SCALE GENOMIC DNA]</scope>
    <source>
        <strain evidence="2 3">ASL-1</strain>
    </source>
</reference>
<evidence type="ECO:0000313" key="2">
    <source>
        <dbReference type="EMBL" id="TFD99489.1"/>
    </source>
</evidence>
<evidence type="ECO:0000259" key="1">
    <source>
        <dbReference type="PROSITE" id="PS51186"/>
    </source>
</evidence>
<evidence type="ECO:0000313" key="3">
    <source>
        <dbReference type="Proteomes" id="UP000297776"/>
    </source>
</evidence>
<dbReference type="Proteomes" id="UP000297776">
    <property type="component" value="Unassembled WGS sequence"/>
</dbReference>
<keyword evidence="3" id="KW-1185">Reference proteome</keyword>
<gene>
    <name evidence="2" type="ORF">E2626_14615</name>
</gene>
<dbReference type="CDD" id="cd04301">
    <property type="entry name" value="NAT_SF"/>
    <property type="match status" value="1"/>
</dbReference>
<keyword evidence="2" id="KW-0808">Transferase</keyword>
<comment type="caution">
    <text evidence="2">The sequence shown here is derived from an EMBL/GenBank/DDBJ whole genome shotgun (WGS) entry which is preliminary data.</text>
</comment>
<feature type="domain" description="N-acetyltransferase" evidence="1">
    <location>
        <begin position="1"/>
        <end position="165"/>
    </location>
</feature>
<dbReference type="EMBL" id="SORX01000010">
    <property type="protein sequence ID" value="TFD99489.1"/>
    <property type="molecule type" value="Genomic_DNA"/>
</dbReference>
<organism evidence="2 3">
    <name type="scientific">Jeotgalibacillus salarius</name>
    <dbReference type="NCBI Taxonomy" id="546023"/>
    <lineage>
        <taxon>Bacteria</taxon>
        <taxon>Bacillati</taxon>
        <taxon>Bacillota</taxon>
        <taxon>Bacilli</taxon>
        <taxon>Bacillales</taxon>
        <taxon>Caryophanaceae</taxon>
        <taxon>Jeotgalibacillus</taxon>
    </lineage>
</organism>
<dbReference type="AlphaFoldDB" id="A0A4Y8LA03"/>
<dbReference type="Pfam" id="PF00583">
    <property type="entry name" value="Acetyltransf_1"/>
    <property type="match status" value="1"/>
</dbReference>
<dbReference type="SUPFAM" id="SSF55729">
    <property type="entry name" value="Acyl-CoA N-acyltransferases (Nat)"/>
    <property type="match status" value="1"/>
</dbReference>
<protein>
    <submittedName>
        <fullName evidence="2">GNAT family N-acetyltransferase</fullName>
    </submittedName>
</protein>
<dbReference type="RefSeq" id="WP_134382531.1">
    <property type="nucleotide sequence ID" value="NZ_SORX01000010.1"/>
</dbReference>
<dbReference type="InterPro" id="IPR000182">
    <property type="entry name" value="GNAT_dom"/>
</dbReference>
<dbReference type="GO" id="GO:0016747">
    <property type="term" value="F:acyltransferase activity, transferring groups other than amino-acyl groups"/>
    <property type="evidence" value="ECO:0007669"/>
    <property type="project" value="InterPro"/>
</dbReference>
<dbReference type="OrthoDB" id="9773249at2"/>
<accession>A0A4Y8LA03</accession>
<dbReference type="PROSITE" id="PS51186">
    <property type="entry name" value="GNAT"/>
    <property type="match status" value="1"/>
</dbReference>
<dbReference type="InterPro" id="IPR016181">
    <property type="entry name" value="Acyl_CoA_acyltransferase"/>
</dbReference>
<dbReference type="PANTHER" id="PTHR43072">
    <property type="entry name" value="N-ACETYLTRANSFERASE"/>
    <property type="match status" value="1"/>
</dbReference>